<dbReference type="GO" id="GO:0005576">
    <property type="term" value="C:extracellular region"/>
    <property type="evidence" value="ECO:0007669"/>
    <property type="project" value="TreeGrafter"/>
</dbReference>
<dbReference type="Pfam" id="PF03699">
    <property type="entry name" value="UPF0182"/>
    <property type="match status" value="1"/>
</dbReference>
<dbReference type="InterPro" id="IPR005372">
    <property type="entry name" value="UPF0182"/>
</dbReference>
<comment type="similarity">
    <text evidence="5">Belongs to the UPF0182 family.</text>
</comment>
<dbReference type="RefSeq" id="WP_146294503.1">
    <property type="nucleotide sequence ID" value="NZ_CP042326.1"/>
</dbReference>
<feature type="transmembrane region" description="Helical" evidence="5">
    <location>
        <begin position="117"/>
        <end position="139"/>
    </location>
</feature>
<feature type="transmembrane region" description="Helical" evidence="5">
    <location>
        <begin position="193"/>
        <end position="211"/>
    </location>
</feature>
<feature type="transmembrane region" description="Helical" evidence="5">
    <location>
        <begin position="275"/>
        <end position="294"/>
    </location>
</feature>
<dbReference type="OrthoDB" id="9763654at2"/>
<evidence type="ECO:0000313" key="6">
    <source>
        <dbReference type="EMBL" id="QDZ38892.1"/>
    </source>
</evidence>
<keyword evidence="7" id="KW-1185">Reference proteome</keyword>
<keyword evidence="3 5" id="KW-1133">Transmembrane helix</keyword>
<evidence type="ECO:0000256" key="2">
    <source>
        <dbReference type="ARBA" id="ARBA00022692"/>
    </source>
</evidence>
<dbReference type="KEGG" id="enn:FRE64_02415"/>
<evidence type="ECO:0000256" key="3">
    <source>
        <dbReference type="ARBA" id="ARBA00022989"/>
    </source>
</evidence>
<evidence type="ECO:0000256" key="5">
    <source>
        <dbReference type="HAMAP-Rule" id="MF_01600"/>
    </source>
</evidence>
<feature type="transmembrane region" description="Helical" evidence="5">
    <location>
        <begin position="24"/>
        <end position="47"/>
    </location>
</feature>
<dbReference type="PANTHER" id="PTHR39344:SF1">
    <property type="entry name" value="UPF0182 PROTEIN SLL1060"/>
    <property type="match status" value="1"/>
</dbReference>
<dbReference type="GO" id="GO:0005886">
    <property type="term" value="C:plasma membrane"/>
    <property type="evidence" value="ECO:0007669"/>
    <property type="project" value="UniProtKB-SubCell"/>
</dbReference>
<dbReference type="AlphaFoldDB" id="A0A5B8NI63"/>
<keyword evidence="2 5" id="KW-0812">Transmembrane</keyword>
<feature type="transmembrane region" description="Helical" evidence="5">
    <location>
        <begin position="218"/>
        <end position="237"/>
    </location>
</feature>
<organism evidence="6 7">
    <name type="scientific">Euhalothece natronophila Z-M001</name>
    <dbReference type="NCBI Taxonomy" id="522448"/>
    <lineage>
        <taxon>Bacteria</taxon>
        <taxon>Bacillati</taxon>
        <taxon>Cyanobacteriota</taxon>
        <taxon>Cyanophyceae</taxon>
        <taxon>Oscillatoriophycideae</taxon>
        <taxon>Chroococcales</taxon>
        <taxon>Halothecacae</taxon>
        <taxon>Halothece cluster</taxon>
        <taxon>Euhalothece</taxon>
    </lineage>
</organism>
<comment type="subcellular location">
    <subcellularLocation>
        <location evidence="5">Cell membrane</location>
        <topology evidence="5">Multi-pass membrane protein</topology>
    </subcellularLocation>
</comment>
<accession>A0A5B8NI63</accession>
<dbReference type="Proteomes" id="UP000318453">
    <property type="component" value="Chromosome"/>
</dbReference>
<name>A0A5B8NI63_9CHRO</name>
<dbReference type="EMBL" id="CP042326">
    <property type="protein sequence ID" value="QDZ38892.1"/>
    <property type="molecule type" value="Genomic_DNA"/>
</dbReference>
<feature type="transmembrane region" description="Helical" evidence="5">
    <location>
        <begin position="67"/>
        <end position="89"/>
    </location>
</feature>
<evidence type="ECO:0000256" key="1">
    <source>
        <dbReference type="ARBA" id="ARBA00022475"/>
    </source>
</evidence>
<reference evidence="6" key="1">
    <citation type="submission" date="2019-08" db="EMBL/GenBank/DDBJ databases">
        <title>Carotenoids and Carotenoid Binding Proteins in the Halophilic Cyanobacterium Euhalothece sp. ZM00.</title>
        <authorList>
            <person name="Cho S.M."/>
            <person name="Song J.Y."/>
            <person name="Park Y.-I."/>
        </authorList>
    </citation>
    <scope>NUCLEOTIDE SEQUENCE [LARGE SCALE GENOMIC DNA]</scope>
    <source>
        <strain evidence="6">Z-M001</strain>
    </source>
</reference>
<feature type="transmembrane region" description="Helical" evidence="5">
    <location>
        <begin position="362"/>
        <end position="380"/>
    </location>
</feature>
<dbReference type="NCBIfam" id="NF002707">
    <property type="entry name" value="PRK02509.1"/>
    <property type="match status" value="1"/>
</dbReference>
<keyword evidence="1 5" id="KW-1003">Cell membrane</keyword>
<evidence type="ECO:0000256" key="4">
    <source>
        <dbReference type="ARBA" id="ARBA00023136"/>
    </source>
</evidence>
<protein>
    <recommendedName>
        <fullName evidence="5">UPF0182 protein FRE64_02415</fullName>
    </recommendedName>
</protein>
<dbReference type="PANTHER" id="PTHR39344">
    <property type="entry name" value="UPF0182 PROTEIN SLL1060"/>
    <property type="match status" value="1"/>
</dbReference>
<gene>
    <name evidence="6" type="ORF">FRE64_02415</name>
</gene>
<sequence length="1016" mass="116588">MTVNQSPSSFSTPRQRKILRKSYFWLKLLIITVGLITTVDLVCRFLGEWFWFQEVDYLGVWLTRLLTQISLATSVFAVSALFLGLNLFLAEKLSGFESSNYGKSYAQKKPILGKMTLRPLLTLMGLICLLISFLLLHYLQISLSFLSSILEIPFLTNLYTASDVTESYDVSNLKPFFISSLKLQDIQNLLQQIWQAKWQIPILIGFCGFLMMKRRLGLKLFAGVISVFLGLVCALNWEQLLLFLNAISFEKTDPIFSKDVGFYVFSLPIWELLDFWVGGLFLYGLCAVSLIYLGSNNSISNGQFLGFSYPQLRHLYGLGGLVLLTLSLRHALARYELLYSERGVIYGASYADAQVQLPVETFLSITAAIAGIWLFAHALIHPNRFQISGRSPWVALIIYALGLLLGVGLTPLVQQFEVLPNELEKERPYLERSITMTRAGFALDRIEEEPFDPQGDLTLADIEANDQTIRNIRLWDTRPILQTNRQLQRIRLYYEFPDADIDRYTLLKGIGDLENPNQLTERQQVIISPRELNFSAIPQQGQTWVNRHLVYTHGYGFTLSPVNQVGEGGLPYYYIQDIGTGEEEEAGKLRTANPQIRDSIPIGNPRIYYGELTQDYVMTRTGQLELDFPRGDENAYNVYGGEGGINIGSWWRRGLFAEYLKDWQMLFTQNFTTETTLLMRRNIKERVSAIAPFLGFDRDPYLVTAHTEDSLAGTSESHLYWILDAYTMNDHYPYSDPGGYGFNYIRNSVKVIIDAYDGDIQFYIADDDPIIHAWDKVFPDLFHSLEEMPITLRSHIRYPVDLFKVQSERLLNYHMTDPQVFYNREDQWEIPREIYGTQAQAVEPYYLTMKLPDAEREEFILLLPFTPPDRNNMIAWLAARSDGEFYGRQLLYQFPKQRLIFGPEQIEALINQDPVISQQISLWNRQGSQTIQGNLLVIPIEESLLYVEPVYLEAARTSLPTLIRVIVVYENRIAMAETLQEAINVIFQPEKAEDVPAILRPLEDETTPVPEELELE</sequence>
<keyword evidence="4 5" id="KW-0472">Membrane</keyword>
<evidence type="ECO:0000313" key="7">
    <source>
        <dbReference type="Proteomes" id="UP000318453"/>
    </source>
</evidence>
<feature type="transmembrane region" description="Helical" evidence="5">
    <location>
        <begin position="315"/>
        <end position="332"/>
    </location>
</feature>
<feature type="transmembrane region" description="Helical" evidence="5">
    <location>
        <begin position="392"/>
        <end position="413"/>
    </location>
</feature>
<dbReference type="HAMAP" id="MF_01600">
    <property type="entry name" value="UPF0182"/>
    <property type="match status" value="1"/>
</dbReference>
<proteinExistence type="inferred from homology"/>